<evidence type="ECO:0000256" key="4">
    <source>
        <dbReference type="ARBA" id="ARBA00022670"/>
    </source>
</evidence>
<evidence type="ECO:0000256" key="7">
    <source>
        <dbReference type="ARBA" id="ARBA00022729"/>
    </source>
</evidence>
<comment type="caution">
    <text evidence="16">The sequence shown here is derived from an EMBL/GenBank/DDBJ whole genome shotgun (WGS) entry which is preliminary data.</text>
</comment>
<comment type="catalytic activity">
    <reaction evidence="1">
        <text>Preferential cleavage of bonds with hydrophobic residues in P1'. Also 3-Asn-|-Gln-4 and 8-Gly-|-Ser-9 bonds in insulin B chain.</text>
        <dbReference type="EC" id="3.4.24.39"/>
    </reaction>
</comment>
<accession>A0A550CRA1</accession>
<dbReference type="EC" id="3.4.24.39" evidence="3"/>
<feature type="disulfide bond" evidence="14">
    <location>
        <begin position="189"/>
        <end position="256"/>
    </location>
</feature>
<organism evidence="16 17">
    <name type="scientific">Schizophyllum amplum</name>
    <dbReference type="NCBI Taxonomy" id="97359"/>
    <lineage>
        <taxon>Eukaryota</taxon>
        <taxon>Fungi</taxon>
        <taxon>Dikarya</taxon>
        <taxon>Basidiomycota</taxon>
        <taxon>Agaricomycotina</taxon>
        <taxon>Agaricomycetes</taxon>
        <taxon>Agaricomycetidae</taxon>
        <taxon>Agaricales</taxon>
        <taxon>Schizophyllaceae</taxon>
        <taxon>Schizophyllum</taxon>
    </lineage>
</organism>
<evidence type="ECO:0000256" key="1">
    <source>
        <dbReference type="ARBA" id="ARBA00001187"/>
    </source>
</evidence>
<evidence type="ECO:0000256" key="14">
    <source>
        <dbReference type="PIRSR" id="PIRSR601384-3"/>
    </source>
</evidence>
<evidence type="ECO:0000256" key="6">
    <source>
        <dbReference type="ARBA" id="ARBA00022723"/>
    </source>
</evidence>
<evidence type="ECO:0000256" key="11">
    <source>
        <dbReference type="ARBA" id="ARBA00023145"/>
    </source>
</evidence>
<evidence type="ECO:0000313" key="16">
    <source>
        <dbReference type="EMBL" id="TRM67321.1"/>
    </source>
</evidence>
<dbReference type="GO" id="GO:0006508">
    <property type="term" value="P:proteolysis"/>
    <property type="evidence" value="ECO:0007669"/>
    <property type="project" value="UniProtKB-KW"/>
</dbReference>
<dbReference type="PANTHER" id="PTHR37016:SF3">
    <property type="entry name" value="NEUTRAL PROTEASE 2-RELATED"/>
    <property type="match status" value="1"/>
</dbReference>
<evidence type="ECO:0000256" key="12">
    <source>
        <dbReference type="PIRSR" id="PIRSR601384-1"/>
    </source>
</evidence>
<keyword evidence="5" id="KW-0165">Cleavage on pair of basic residues</keyword>
<keyword evidence="9 13" id="KW-0862">Zinc</keyword>
<proteinExistence type="inferred from homology"/>
<evidence type="ECO:0000256" key="13">
    <source>
        <dbReference type="PIRSR" id="PIRSR601384-2"/>
    </source>
</evidence>
<keyword evidence="17" id="KW-1185">Reference proteome</keyword>
<evidence type="ECO:0000256" key="10">
    <source>
        <dbReference type="ARBA" id="ARBA00023049"/>
    </source>
</evidence>
<keyword evidence="6 13" id="KW-0479">Metal-binding</keyword>
<evidence type="ECO:0000256" key="5">
    <source>
        <dbReference type="ARBA" id="ARBA00022685"/>
    </source>
</evidence>
<keyword evidence="10 16" id="KW-0482">Metalloprotease</keyword>
<evidence type="ECO:0000256" key="2">
    <source>
        <dbReference type="ARBA" id="ARBA00010279"/>
    </source>
</evidence>
<dbReference type="CDD" id="cd11008">
    <property type="entry name" value="M35_deuterolysin_like"/>
    <property type="match status" value="1"/>
</dbReference>
<keyword evidence="7 15" id="KW-0732">Signal</keyword>
<feature type="signal peptide" evidence="15">
    <location>
        <begin position="1"/>
        <end position="19"/>
    </location>
</feature>
<dbReference type="InterPro" id="IPR024079">
    <property type="entry name" value="MetalloPept_cat_dom_sf"/>
</dbReference>
<dbReference type="Gene3D" id="3.40.390.10">
    <property type="entry name" value="Collagenase (Catalytic Domain)"/>
    <property type="match status" value="1"/>
</dbReference>
<feature type="active site" evidence="12">
    <location>
        <position position="312"/>
    </location>
</feature>
<dbReference type="OrthoDB" id="412874at2759"/>
<comment type="cofactor">
    <cofactor evidence="13">
        <name>Zn(2+)</name>
        <dbReference type="ChEBI" id="CHEBI:29105"/>
    </cofactor>
    <text evidence="13">Binds 1 zinc ion per subunit.</text>
</comment>
<comment type="similarity">
    <text evidence="2">Belongs to the peptidase M35 family.</text>
</comment>
<sequence length="358" mass="37849">MFALAAAAATLGLASTAVAGPYRRAPTLSIDVTAPESAKSVDEMTVTAIVTNTGSEPVKVLKAGSVLDSDLPTRSFFVNKGDSKVDFSGVKISLAMDKLTENNYVTIQPGSSVNATHDLSSLYNFEGAGAGDFSIEPVTWFQVPDVAANKVKSISDFSKVEVQANSATVSLSGDLSRRALAMKRAEDACDDSSKSGFIDSSYTEAKELATTASDYIGSNSDSDLLTSYFGSNSASDVADVFDAVAGENDSSRTLNCNDEANACSDGVIAYTIISTTNIYFCDIFFDEVETTELCSGTTVNERNIRGGTTLHELTHALSDTEDVGYGCQADQELSDSEMISNADNFNCFSTQVYADTQC</sequence>
<gene>
    <name evidence="16" type="ORF">BD626DRAFT_533837</name>
</gene>
<evidence type="ECO:0000256" key="3">
    <source>
        <dbReference type="ARBA" id="ARBA00012431"/>
    </source>
</evidence>
<dbReference type="EMBL" id="VDMD01000002">
    <property type="protein sequence ID" value="TRM67321.1"/>
    <property type="molecule type" value="Genomic_DNA"/>
</dbReference>
<dbReference type="PANTHER" id="PTHR37016">
    <property type="match status" value="1"/>
</dbReference>
<keyword evidence="4 16" id="KW-0645">Protease</keyword>
<dbReference type="InterPro" id="IPR001384">
    <property type="entry name" value="Peptidase_M35"/>
</dbReference>
<evidence type="ECO:0000313" key="17">
    <source>
        <dbReference type="Proteomes" id="UP000320762"/>
    </source>
</evidence>
<dbReference type="GO" id="GO:0046872">
    <property type="term" value="F:metal ion binding"/>
    <property type="evidence" value="ECO:0007669"/>
    <property type="project" value="UniProtKB-KW"/>
</dbReference>
<feature type="binding site" evidence="13">
    <location>
        <position position="315"/>
    </location>
    <ligand>
        <name>Zn(2+)</name>
        <dbReference type="ChEBI" id="CHEBI:29105"/>
        <note>catalytic</note>
    </ligand>
</feature>
<dbReference type="Pfam" id="PF02102">
    <property type="entry name" value="Peptidase_M35"/>
    <property type="match status" value="1"/>
</dbReference>
<feature type="chain" id="PRO_5022195417" description="deuterolysin" evidence="15">
    <location>
        <begin position="20"/>
        <end position="358"/>
    </location>
</feature>
<evidence type="ECO:0000256" key="15">
    <source>
        <dbReference type="SAM" id="SignalP"/>
    </source>
</evidence>
<protein>
    <recommendedName>
        <fullName evidence="3">deuterolysin</fullName>
        <ecNumber evidence="3">3.4.24.39</ecNumber>
    </recommendedName>
</protein>
<dbReference type="AlphaFoldDB" id="A0A550CRA1"/>
<dbReference type="GO" id="GO:0004222">
    <property type="term" value="F:metalloendopeptidase activity"/>
    <property type="evidence" value="ECO:0007669"/>
    <property type="project" value="InterPro"/>
</dbReference>
<dbReference type="Gene3D" id="2.60.40.2970">
    <property type="match status" value="1"/>
</dbReference>
<evidence type="ECO:0000256" key="9">
    <source>
        <dbReference type="ARBA" id="ARBA00022833"/>
    </source>
</evidence>
<keyword evidence="8" id="KW-0378">Hydrolase</keyword>
<keyword evidence="11" id="KW-0865">Zymogen</keyword>
<feature type="disulfide bond" evidence="14">
    <location>
        <begin position="263"/>
        <end position="281"/>
    </location>
</feature>
<name>A0A550CRA1_9AGAR</name>
<dbReference type="InterPro" id="IPR050414">
    <property type="entry name" value="Fungal_M35_metalloproteases"/>
</dbReference>
<evidence type="ECO:0000256" key="8">
    <source>
        <dbReference type="ARBA" id="ARBA00022801"/>
    </source>
</evidence>
<feature type="binding site" evidence="13">
    <location>
        <position position="322"/>
    </location>
    <ligand>
        <name>Zn(2+)</name>
        <dbReference type="ChEBI" id="CHEBI:29105"/>
        <note>catalytic</note>
    </ligand>
</feature>
<dbReference type="SUPFAM" id="SSF55486">
    <property type="entry name" value="Metalloproteases ('zincins'), catalytic domain"/>
    <property type="match status" value="1"/>
</dbReference>
<feature type="binding site" evidence="13">
    <location>
        <position position="311"/>
    </location>
    <ligand>
        <name>Zn(2+)</name>
        <dbReference type="ChEBI" id="CHEBI:29105"/>
        <note>catalytic</note>
    </ligand>
</feature>
<dbReference type="Proteomes" id="UP000320762">
    <property type="component" value="Unassembled WGS sequence"/>
</dbReference>
<dbReference type="STRING" id="97359.A0A550CRA1"/>
<reference evidence="16 17" key="1">
    <citation type="journal article" date="2019" name="New Phytol.">
        <title>Comparative genomics reveals unique wood-decay strategies and fruiting body development in the Schizophyllaceae.</title>
        <authorList>
            <person name="Almasi E."/>
            <person name="Sahu N."/>
            <person name="Krizsan K."/>
            <person name="Balint B."/>
            <person name="Kovacs G.M."/>
            <person name="Kiss B."/>
            <person name="Cseklye J."/>
            <person name="Drula E."/>
            <person name="Henrissat B."/>
            <person name="Nagy I."/>
            <person name="Chovatia M."/>
            <person name="Adam C."/>
            <person name="LaButti K."/>
            <person name="Lipzen A."/>
            <person name="Riley R."/>
            <person name="Grigoriev I.V."/>
            <person name="Nagy L.G."/>
        </authorList>
    </citation>
    <scope>NUCLEOTIDE SEQUENCE [LARGE SCALE GENOMIC DNA]</scope>
    <source>
        <strain evidence="16 17">NL-1724</strain>
    </source>
</reference>